<dbReference type="PANTHER" id="PTHR33371">
    <property type="entry name" value="INTERMEMBRANE PHOSPHOLIPID TRANSPORT SYSTEM BINDING PROTEIN MLAD-RELATED"/>
    <property type="match status" value="1"/>
</dbReference>
<keyword evidence="5" id="KW-1185">Reference proteome</keyword>
<proteinExistence type="predicted"/>
<gene>
    <name evidence="4" type="ORF">FSB76_31460</name>
</gene>
<evidence type="ECO:0000256" key="2">
    <source>
        <dbReference type="SAM" id="Phobius"/>
    </source>
</evidence>
<feature type="transmembrane region" description="Helical" evidence="2">
    <location>
        <begin position="9"/>
        <end position="27"/>
    </location>
</feature>
<dbReference type="PANTHER" id="PTHR33371:SF4">
    <property type="entry name" value="INTERMEMBRANE PHOSPHOLIPID TRANSPORT SYSTEM BINDING PROTEIN MLAD"/>
    <property type="match status" value="1"/>
</dbReference>
<evidence type="ECO:0000313" key="5">
    <source>
        <dbReference type="Proteomes" id="UP000321362"/>
    </source>
</evidence>
<dbReference type="AlphaFoldDB" id="A0A5B8W9Z3"/>
<keyword evidence="2" id="KW-1133">Transmembrane helix</keyword>
<sequence length="314" mass="34073">MKISNETKIGALTVIAITILVLGYSFLRGNDVFSGSNKFYAVYNSVEGLGVSKPVLVNGFQIGRISKMELQPDGRTIVEFKIEEKYDVPNNTLAKLESTDLLGSKAIVFELGNSKILAENKDTLKADIQGSLAESLQPIQKKAEMLINKLDSSLAAINKILNPTFQKNVDRSFMSIANSLQTLEGVTKKIDNLVGTQTKHIDVILSNAEVVSANLKTSTGHINGMATNFEKISNDIAASNIKNTLDNANKAMADLQATIANINSTKGTLGLLMNDDKVYKNMDAATNSLNNLLLDLKAHPKRYVSFSVFGGKKD</sequence>
<dbReference type="Proteomes" id="UP000321362">
    <property type="component" value="Chromosome"/>
</dbReference>
<dbReference type="Pfam" id="PF02470">
    <property type="entry name" value="MlaD"/>
    <property type="match status" value="1"/>
</dbReference>
<dbReference type="KEGG" id="mgk:FSB76_31460"/>
<organism evidence="4 5">
    <name type="scientific">Mucilaginibacter ginsenosidivorax</name>
    <dbReference type="NCBI Taxonomy" id="862126"/>
    <lineage>
        <taxon>Bacteria</taxon>
        <taxon>Pseudomonadati</taxon>
        <taxon>Bacteroidota</taxon>
        <taxon>Sphingobacteriia</taxon>
        <taxon>Sphingobacteriales</taxon>
        <taxon>Sphingobacteriaceae</taxon>
        <taxon>Mucilaginibacter</taxon>
    </lineage>
</organism>
<evidence type="ECO:0000259" key="3">
    <source>
        <dbReference type="PROSITE" id="PS50192"/>
    </source>
</evidence>
<dbReference type="InterPro" id="IPR000727">
    <property type="entry name" value="T_SNARE_dom"/>
</dbReference>
<protein>
    <submittedName>
        <fullName evidence="4">MCE family protein</fullName>
    </submittedName>
</protein>
<keyword evidence="2" id="KW-0812">Transmembrane</keyword>
<evidence type="ECO:0000256" key="1">
    <source>
        <dbReference type="SAM" id="Coils"/>
    </source>
</evidence>
<evidence type="ECO:0000313" key="4">
    <source>
        <dbReference type="EMBL" id="QEC80257.1"/>
    </source>
</evidence>
<accession>A0A5B8W9Z3</accession>
<keyword evidence="2" id="KW-0472">Membrane</keyword>
<feature type="coiled-coil region" evidence="1">
    <location>
        <begin position="238"/>
        <end position="265"/>
    </location>
</feature>
<reference evidence="4 5" key="1">
    <citation type="journal article" date="2013" name="J. Microbiol.">
        <title>Mucilaginibacter ginsenosidivorax sp. nov., with ginsenoside converting activity isolated from sediment.</title>
        <authorList>
            <person name="Kim J.K."/>
            <person name="Choi T.E."/>
            <person name="Liu Q.M."/>
            <person name="Park H.Y."/>
            <person name="Yi T.H."/>
            <person name="Yoon M.H."/>
            <person name="Kim S.C."/>
            <person name="Im W.T."/>
        </authorList>
    </citation>
    <scope>NUCLEOTIDE SEQUENCE [LARGE SCALE GENOMIC DNA]</scope>
    <source>
        <strain evidence="4 5">KHI28</strain>
    </source>
</reference>
<feature type="domain" description="T-SNARE coiled-coil homology" evidence="3">
    <location>
        <begin position="163"/>
        <end position="225"/>
    </location>
</feature>
<dbReference type="EMBL" id="CP042437">
    <property type="protein sequence ID" value="QEC80257.1"/>
    <property type="molecule type" value="Genomic_DNA"/>
</dbReference>
<name>A0A5B8W9Z3_9SPHI</name>
<dbReference type="PROSITE" id="PS50192">
    <property type="entry name" value="T_SNARE"/>
    <property type="match status" value="1"/>
</dbReference>
<dbReference type="InterPro" id="IPR003399">
    <property type="entry name" value="Mce/MlaD"/>
</dbReference>
<dbReference type="InterPro" id="IPR052336">
    <property type="entry name" value="MlaD_Phospholipid_Transporter"/>
</dbReference>
<dbReference type="RefSeq" id="WP_147060640.1">
    <property type="nucleotide sequence ID" value="NZ_CP042437.1"/>
</dbReference>
<dbReference type="OrthoDB" id="9769132at2"/>
<keyword evidence="1" id="KW-0175">Coiled coil</keyword>